<feature type="region of interest" description="Disordered" evidence="1">
    <location>
        <begin position="141"/>
        <end position="204"/>
    </location>
</feature>
<evidence type="ECO:0000313" key="3">
    <source>
        <dbReference type="Proteomes" id="UP000245768"/>
    </source>
</evidence>
<organism evidence="2 3">
    <name type="scientific">Acaromyces ingoldii</name>
    <dbReference type="NCBI Taxonomy" id="215250"/>
    <lineage>
        <taxon>Eukaryota</taxon>
        <taxon>Fungi</taxon>
        <taxon>Dikarya</taxon>
        <taxon>Basidiomycota</taxon>
        <taxon>Ustilaginomycotina</taxon>
        <taxon>Exobasidiomycetes</taxon>
        <taxon>Exobasidiales</taxon>
        <taxon>Cryptobasidiaceae</taxon>
        <taxon>Acaromyces</taxon>
    </lineage>
</organism>
<dbReference type="InParanoid" id="A0A316YJH3"/>
<evidence type="ECO:0000313" key="2">
    <source>
        <dbReference type="EMBL" id="PWN89690.1"/>
    </source>
</evidence>
<keyword evidence="3" id="KW-1185">Reference proteome</keyword>
<reference evidence="2 3" key="1">
    <citation type="journal article" date="2018" name="Mol. Biol. Evol.">
        <title>Broad Genomic Sampling Reveals a Smut Pathogenic Ancestry of the Fungal Clade Ustilaginomycotina.</title>
        <authorList>
            <person name="Kijpornyongpan T."/>
            <person name="Mondo S.J."/>
            <person name="Barry K."/>
            <person name="Sandor L."/>
            <person name="Lee J."/>
            <person name="Lipzen A."/>
            <person name="Pangilinan J."/>
            <person name="LaButti K."/>
            <person name="Hainaut M."/>
            <person name="Henrissat B."/>
            <person name="Grigoriev I.V."/>
            <person name="Spatafora J.W."/>
            <person name="Aime M.C."/>
        </authorList>
    </citation>
    <scope>NUCLEOTIDE SEQUENCE [LARGE SCALE GENOMIC DNA]</scope>
    <source>
        <strain evidence="2 3">MCA 4198</strain>
    </source>
</reference>
<feature type="region of interest" description="Disordered" evidence="1">
    <location>
        <begin position="1"/>
        <end position="75"/>
    </location>
</feature>
<dbReference type="GeneID" id="37040017"/>
<dbReference type="Proteomes" id="UP000245768">
    <property type="component" value="Unassembled WGS sequence"/>
</dbReference>
<accession>A0A316YJH3</accession>
<feature type="compositionally biased region" description="Basic and acidic residues" evidence="1">
    <location>
        <begin position="109"/>
        <end position="118"/>
    </location>
</feature>
<feature type="region of interest" description="Disordered" evidence="1">
    <location>
        <begin position="90"/>
        <end position="123"/>
    </location>
</feature>
<feature type="compositionally biased region" description="Polar residues" evidence="1">
    <location>
        <begin position="1"/>
        <end position="11"/>
    </location>
</feature>
<protein>
    <submittedName>
        <fullName evidence="2">Uncharacterized protein</fullName>
    </submittedName>
</protein>
<name>A0A316YJH3_9BASI</name>
<dbReference type="AlphaFoldDB" id="A0A316YJH3"/>
<gene>
    <name evidence="2" type="ORF">FA10DRAFT_151367</name>
</gene>
<dbReference type="RefSeq" id="XP_025376888.1">
    <property type="nucleotide sequence ID" value="XM_025518101.1"/>
</dbReference>
<sequence>MELTSSLFNEDTSLRRRSPEARQAPLSGQSKAIECDGHGAGSVVPLASKQRRATPAKTPTEARISPSPHLWTPRPFSSLDATSGLMNTIARHGTPSCPLARRWRGTSGRKRESRKESSWPHLYDGSARFPVLASPSAFHLPESLSPRRLGSLSNGQRGGKASSPTVNPETARRTSNDWKEAERQKKGAHPHPPSPSGPTVNRCSLWSTREAGDETLRLAPCVRGLSP</sequence>
<evidence type="ECO:0000256" key="1">
    <source>
        <dbReference type="SAM" id="MobiDB-lite"/>
    </source>
</evidence>
<feature type="compositionally biased region" description="Basic and acidic residues" evidence="1">
    <location>
        <begin position="170"/>
        <end position="185"/>
    </location>
</feature>
<proteinExistence type="predicted"/>
<dbReference type="EMBL" id="KZ819637">
    <property type="protein sequence ID" value="PWN89690.1"/>
    <property type="molecule type" value="Genomic_DNA"/>
</dbReference>